<feature type="transmembrane region" description="Helical" evidence="1">
    <location>
        <begin position="12"/>
        <end position="33"/>
    </location>
</feature>
<protein>
    <submittedName>
        <fullName evidence="2">Uncharacterized protein</fullName>
    </submittedName>
</protein>
<dbReference type="EMBL" id="LGKP01000035">
    <property type="protein sequence ID" value="KPL81161.1"/>
    <property type="molecule type" value="Genomic_DNA"/>
</dbReference>
<gene>
    <name evidence="2" type="ORF">SE18_20900</name>
</gene>
<reference evidence="2 3" key="1">
    <citation type="submission" date="2015-07" db="EMBL/GenBank/DDBJ databases">
        <title>Whole genome sequence of Herpetosiphon geysericola DSM 7119.</title>
        <authorList>
            <person name="Hemp J."/>
            <person name="Ward L.M."/>
            <person name="Pace L.A."/>
            <person name="Fischer W.W."/>
        </authorList>
    </citation>
    <scope>NUCLEOTIDE SEQUENCE [LARGE SCALE GENOMIC DNA]</scope>
    <source>
        <strain evidence="2 3">DSM 7119</strain>
    </source>
</reference>
<organism evidence="2 3">
    <name type="scientific">Herpetosiphon geysericola</name>
    <dbReference type="NCBI Taxonomy" id="70996"/>
    <lineage>
        <taxon>Bacteria</taxon>
        <taxon>Bacillati</taxon>
        <taxon>Chloroflexota</taxon>
        <taxon>Chloroflexia</taxon>
        <taxon>Herpetosiphonales</taxon>
        <taxon>Herpetosiphonaceae</taxon>
        <taxon>Herpetosiphon</taxon>
    </lineage>
</organism>
<sequence>MQTHIFKRSDHLLLPNFGLIGGFLLVAFGLWLIREPAKIELYVINLGLVLLLINLFWKSRERIIVSEQGLDMYQMPQRTLVGWNEVAYINYTEHDHEPRPYLVVQQANQLVSEQLINQLTNDNHAYRVMYLDRWERSTELLESIKQQLEQQTFDQVRVQFNIQI</sequence>
<comment type="caution">
    <text evidence="2">The sequence shown here is derived from an EMBL/GenBank/DDBJ whole genome shotgun (WGS) entry which is preliminary data.</text>
</comment>
<keyword evidence="1" id="KW-1133">Transmembrane helix</keyword>
<dbReference type="AlphaFoldDB" id="A0A0P6XYA5"/>
<keyword evidence="1" id="KW-0472">Membrane</keyword>
<dbReference type="RefSeq" id="WP_054536411.1">
    <property type="nucleotide sequence ID" value="NZ_LGKP01000035.1"/>
</dbReference>
<dbReference type="STRING" id="70996.SE18_20900"/>
<evidence type="ECO:0000256" key="1">
    <source>
        <dbReference type="SAM" id="Phobius"/>
    </source>
</evidence>
<keyword evidence="1" id="KW-0812">Transmembrane</keyword>
<evidence type="ECO:0000313" key="2">
    <source>
        <dbReference type="EMBL" id="KPL81161.1"/>
    </source>
</evidence>
<dbReference type="OrthoDB" id="9830918at2"/>
<dbReference type="Proteomes" id="UP000050277">
    <property type="component" value="Unassembled WGS sequence"/>
</dbReference>
<name>A0A0P6XYA5_9CHLR</name>
<keyword evidence="3" id="KW-1185">Reference proteome</keyword>
<evidence type="ECO:0000313" key="3">
    <source>
        <dbReference type="Proteomes" id="UP000050277"/>
    </source>
</evidence>
<feature type="transmembrane region" description="Helical" evidence="1">
    <location>
        <begin position="39"/>
        <end position="57"/>
    </location>
</feature>
<proteinExistence type="predicted"/>
<accession>A0A0P6XYA5</accession>